<reference evidence="3" key="1">
    <citation type="submission" date="2022-11" db="EMBL/GenBank/DDBJ databases">
        <authorList>
            <person name="Graham C."/>
            <person name="Newman J.D."/>
        </authorList>
    </citation>
    <scope>NUCLEOTIDE SEQUENCE</scope>
    <source>
        <strain evidence="3">DSM 19486</strain>
    </source>
</reference>
<keyword evidence="2" id="KW-1133">Transmembrane helix</keyword>
<keyword evidence="2" id="KW-0472">Membrane</keyword>
<keyword evidence="2" id="KW-0812">Transmembrane</keyword>
<keyword evidence="4" id="KW-1185">Reference proteome</keyword>
<protein>
    <submittedName>
        <fullName evidence="3">Uncharacterized protein</fullName>
    </submittedName>
</protein>
<proteinExistence type="predicted"/>
<accession>A0A9X3DCT6</accession>
<dbReference type="Proteomes" id="UP001142592">
    <property type="component" value="Unassembled WGS sequence"/>
</dbReference>
<feature type="region of interest" description="Disordered" evidence="1">
    <location>
        <begin position="1"/>
        <end position="20"/>
    </location>
</feature>
<sequence length="228" mass="25370">MNVTVNQSNGGKGKGNRKNKVVINEKTQSSWMDFFNSAWTWVVGILTVLAALGISVAINKPDQTKIDFENSKNLSAKLNDFKHSLHKRDSIVAANERAKLQSKPVVVQPKTSIRGNNNQIGNNNKIHNGDIINNNFIGSERIFTEADKTELLAKIESTYRQQGVAAPTKNFGIYMDAINNSARFADGVKKYLLSQGYKLTGTGNGPCESGYRMEYNRDELEIYFGVME</sequence>
<name>A0A9X3DCT6_9SPHI</name>
<evidence type="ECO:0000256" key="1">
    <source>
        <dbReference type="SAM" id="MobiDB-lite"/>
    </source>
</evidence>
<dbReference type="RefSeq" id="WP_010603370.1">
    <property type="nucleotide sequence ID" value="NZ_JAPJUH010000002.1"/>
</dbReference>
<dbReference type="EMBL" id="JAPJUH010000002">
    <property type="protein sequence ID" value="MCX3264800.1"/>
    <property type="molecule type" value="Genomic_DNA"/>
</dbReference>
<evidence type="ECO:0000313" key="3">
    <source>
        <dbReference type="EMBL" id="MCX3264800.1"/>
    </source>
</evidence>
<evidence type="ECO:0000313" key="4">
    <source>
        <dbReference type="Proteomes" id="UP001142592"/>
    </source>
</evidence>
<feature type="transmembrane region" description="Helical" evidence="2">
    <location>
        <begin position="38"/>
        <end position="58"/>
    </location>
</feature>
<gene>
    <name evidence="3" type="ORF">OQZ29_08600</name>
</gene>
<dbReference type="AlphaFoldDB" id="A0A9X3DCT6"/>
<organism evidence="3 4">
    <name type="scientific">Pedobacter agri</name>
    <dbReference type="NCBI Taxonomy" id="454586"/>
    <lineage>
        <taxon>Bacteria</taxon>
        <taxon>Pseudomonadati</taxon>
        <taxon>Bacteroidota</taxon>
        <taxon>Sphingobacteriia</taxon>
        <taxon>Sphingobacteriales</taxon>
        <taxon>Sphingobacteriaceae</taxon>
        <taxon>Pedobacter</taxon>
    </lineage>
</organism>
<evidence type="ECO:0000256" key="2">
    <source>
        <dbReference type="SAM" id="Phobius"/>
    </source>
</evidence>
<comment type="caution">
    <text evidence="3">The sequence shown here is derived from an EMBL/GenBank/DDBJ whole genome shotgun (WGS) entry which is preliminary data.</text>
</comment>